<dbReference type="EC" id="3.5.1.4" evidence="3"/>
<organism evidence="9 10">
    <name type="scientific">Aspergillus leporis</name>
    <dbReference type="NCBI Taxonomy" id="41062"/>
    <lineage>
        <taxon>Eukaryota</taxon>
        <taxon>Fungi</taxon>
        <taxon>Dikarya</taxon>
        <taxon>Ascomycota</taxon>
        <taxon>Pezizomycotina</taxon>
        <taxon>Eurotiomycetes</taxon>
        <taxon>Eurotiomycetidae</taxon>
        <taxon>Eurotiales</taxon>
        <taxon>Aspergillaceae</taxon>
        <taxon>Aspergillus</taxon>
        <taxon>Aspergillus subgen. Circumdati</taxon>
    </lineage>
</organism>
<keyword evidence="10" id="KW-1185">Reference proteome</keyword>
<feature type="compositionally biased region" description="Basic and acidic residues" evidence="7">
    <location>
        <begin position="475"/>
        <end position="493"/>
    </location>
</feature>
<evidence type="ECO:0000256" key="2">
    <source>
        <dbReference type="ARBA" id="ARBA00009199"/>
    </source>
</evidence>
<evidence type="ECO:0000256" key="7">
    <source>
        <dbReference type="SAM" id="MobiDB-lite"/>
    </source>
</evidence>
<accession>A0A5N5WQ77</accession>
<dbReference type="EMBL" id="ML732320">
    <property type="protein sequence ID" value="KAB8069945.1"/>
    <property type="molecule type" value="Genomic_DNA"/>
</dbReference>
<protein>
    <recommendedName>
        <fullName evidence="3">amidase</fullName>
        <ecNumber evidence="3">3.5.1.4</ecNumber>
    </recommendedName>
</protein>
<dbReference type="SUPFAM" id="SSF75304">
    <property type="entry name" value="Amidase signature (AS) enzymes"/>
    <property type="match status" value="1"/>
</dbReference>
<dbReference type="PROSITE" id="PS00571">
    <property type="entry name" value="AMIDASES"/>
    <property type="match status" value="1"/>
</dbReference>
<dbReference type="Gene3D" id="3.90.1300.10">
    <property type="entry name" value="Amidase signature (AS) domain"/>
    <property type="match status" value="1"/>
</dbReference>
<feature type="binding site" evidence="6">
    <location>
        <begin position="227"/>
        <end position="230"/>
    </location>
    <ligand>
        <name>substrate</name>
    </ligand>
</feature>
<dbReference type="InterPro" id="IPR020556">
    <property type="entry name" value="Amidase_CS"/>
</dbReference>
<dbReference type="AlphaFoldDB" id="A0A5N5WQ77"/>
<dbReference type="InterPro" id="IPR036928">
    <property type="entry name" value="AS_sf"/>
</dbReference>
<feature type="domain" description="Amidase" evidence="8">
    <location>
        <begin position="75"/>
        <end position="533"/>
    </location>
</feature>
<evidence type="ECO:0000313" key="9">
    <source>
        <dbReference type="EMBL" id="KAB8069945.1"/>
    </source>
</evidence>
<evidence type="ECO:0000256" key="1">
    <source>
        <dbReference type="ARBA" id="ARBA00001311"/>
    </source>
</evidence>
<dbReference type="Pfam" id="PF01425">
    <property type="entry name" value="Amidase"/>
    <property type="match status" value="1"/>
</dbReference>
<evidence type="ECO:0000259" key="8">
    <source>
        <dbReference type="Pfam" id="PF01425"/>
    </source>
</evidence>
<dbReference type="InterPro" id="IPR023631">
    <property type="entry name" value="Amidase_dom"/>
</dbReference>
<evidence type="ECO:0000256" key="3">
    <source>
        <dbReference type="ARBA" id="ARBA00012922"/>
    </source>
</evidence>
<dbReference type="PANTHER" id="PTHR46072:SF4">
    <property type="entry name" value="AMIDASE C550.07-RELATED"/>
    <property type="match status" value="1"/>
</dbReference>
<dbReference type="PIRSF" id="PIRSF001221">
    <property type="entry name" value="Amidase_fungi"/>
    <property type="match status" value="1"/>
</dbReference>
<dbReference type="OrthoDB" id="6428749at2759"/>
<evidence type="ECO:0000256" key="6">
    <source>
        <dbReference type="PIRSR" id="PIRSR001221-2"/>
    </source>
</evidence>
<reference evidence="9 10" key="1">
    <citation type="submission" date="2019-04" db="EMBL/GenBank/DDBJ databases">
        <title>Friends and foes A comparative genomics study of 23 Aspergillus species from section Flavi.</title>
        <authorList>
            <consortium name="DOE Joint Genome Institute"/>
            <person name="Kjaerbolling I."/>
            <person name="Vesth T."/>
            <person name="Frisvad J.C."/>
            <person name="Nybo J.L."/>
            <person name="Theobald S."/>
            <person name="Kildgaard S."/>
            <person name="Isbrandt T."/>
            <person name="Kuo A."/>
            <person name="Sato A."/>
            <person name="Lyhne E.K."/>
            <person name="Kogle M.E."/>
            <person name="Wiebenga A."/>
            <person name="Kun R.S."/>
            <person name="Lubbers R.J."/>
            <person name="Makela M.R."/>
            <person name="Barry K."/>
            <person name="Chovatia M."/>
            <person name="Clum A."/>
            <person name="Daum C."/>
            <person name="Haridas S."/>
            <person name="He G."/>
            <person name="LaButti K."/>
            <person name="Lipzen A."/>
            <person name="Mondo S."/>
            <person name="Riley R."/>
            <person name="Salamov A."/>
            <person name="Simmons B.A."/>
            <person name="Magnuson J.K."/>
            <person name="Henrissat B."/>
            <person name="Mortensen U.H."/>
            <person name="Larsen T.O."/>
            <person name="Devries R.P."/>
            <person name="Grigoriev I.V."/>
            <person name="Machida M."/>
            <person name="Baker S.E."/>
            <person name="Andersen M.R."/>
        </authorList>
    </citation>
    <scope>NUCLEOTIDE SEQUENCE [LARGE SCALE GENOMIC DNA]</scope>
    <source>
        <strain evidence="9 10">CBS 151.66</strain>
    </source>
</reference>
<gene>
    <name evidence="9" type="ORF">BDV29DRAFT_198308</name>
</gene>
<name>A0A5N5WQ77_9EURO</name>
<evidence type="ECO:0000256" key="5">
    <source>
        <dbReference type="PIRSR" id="PIRSR001221-1"/>
    </source>
</evidence>
<feature type="region of interest" description="Disordered" evidence="7">
    <location>
        <begin position="473"/>
        <end position="493"/>
    </location>
</feature>
<dbReference type="Proteomes" id="UP000326565">
    <property type="component" value="Unassembled WGS sequence"/>
</dbReference>
<keyword evidence="4" id="KW-0378">Hydrolase</keyword>
<feature type="binding site" evidence="6">
    <location>
        <position position="206"/>
    </location>
    <ligand>
        <name>substrate</name>
    </ligand>
</feature>
<feature type="active site" description="Charge relay system" evidence="5">
    <location>
        <position position="131"/>
    </location>
</feature>
<sequence>MSWQTEALKAKTILHNSLPKQWLLPEDRLPPPDTKNVIDFPKISGLLSDRELSITDMSATALVAGMESGRLSAEEVVVAFLKRAVLGHQLLNFATEFMAETAIARARELDEYYKRTGKLVGPLHGVPISVKEHIGMKNHTCNAGYVAWVNDMVQDDALILQCLSKAGAIFHVRTNQPQSLMHLCCSNNLTGTTTNPYNRTLSPGGSSGGEGASMGFKCAPLGIGTDIGGSIRAPAAFCNAYGFRPTMRRNPCLGIKAPGSGQEAILGVVGPLAANSLEDLDLFQRVVIDSEPWDVETSLVPIPWRRVSQHKGFTVGIMWDDGVVRPHPPITKALETAKSKLQSAGIKVVDWEPYRHAHGWDIISKLYFPDSAITQKSLIAQTTEPTLPLTTWAFAYSSPDPLTIPESWALNVARDEYRDEYHALMKKIGVDIILCPAYVGVAAVLGEAQYWNYTAVWNVLDFPAVVFPVSSSGGHAEDRGGLGKGEKDEESRWKARSEVEEREWRKWWVDPGRFEGAPVGLQVVGRHFRDEETIAAAKVVEEVVCGLEGRVRL</sequence>
<proteinExistence type="inferred from homology"/>
<dbReference type="GO" id="GO:0004040">
    <property type="term" value="F:amidase activity"/>
    <property type="evidence" value="ECO:0007669"/>
    <property type="project" value="UniProtKB-EC"/>
</dbReference>
<evidence type="ECO:0000313" key="10">
    <source>
        <dbReference type="Proteomes" id="UP000326565"/>
    </source>
</evidence>
<feature type="binding site" evidence="6">
    <location>
        <position position="180"/>
    </location>
    <ligand>
        <name>substrate</name>
    </ligand>
</feature>
<dbReference type="PANTHER" id="PTHR46072">
    <property type="entry name" value="AMIDASE-RELATED-RELATED"/>
    <property type="match status" value="1"/>
</dbReference>
<comment type="catalytic activity">
    <reaction evidence="1">
        <text>a monocarboxylic acid amide + H2O = a monocarboxylate + NH4(+)</text>
        <dbReference type="Rhea" id="RHEA:12020"/>
        <dbReference type="ChEBI" id="CHEBI:15377"/>
        <dbReference type="ChEBI" id="CHEBI:28938"/>
        <dbReference type="ChEBI" id="CHEBI:35757"/>
        <dbReference type="ChEBI" id="CHEBI:83628"/>
        <dbReference type="EC" id="3.5.1.4"/>
    </reaction>
</comment>
<evidence type="ECO:0000256" key="4">
    <source>
        <dbReference type="ARBA" id="ARBA00022801"/>
    </source>
</evidence>
<comment type="similarity">
    <text evidence="2">Belongs to the amidase family.</text>
</comment>
<feature type="active site" description="Charge relay system" evidence="5">
    <location>
        <position position="206"/>
    </location>
</feature>
<feature type="active site" description="Acyl-ester intermediate" evidence="5">
    <location>
        <position position="230"/>
    </location>
</feature>